<dbReference type="SUPFAM" id="SSF47576">
    <property type="entry name" value="Calponin-homology domain, CH-domain"/>
    <property type="match status" value="1"/>
</dbReference>
<dbReference type="InterPro" id="IPR003096">
    <property type="entry name" value="SM22_calponin"/>
</dbReference>
<dbReference type="PRINTS" id="PR00888">
    <property type="entry name" value="SM22CALPONIN"/>
</dbReference>
<dbReference type="AlphaFoldDB" id="E2ICJ9"/>
<name>E2ICJ9_CERLA</name>
<feature type="domain" description="Calponin-homology (CH)" evidence="2">
    <location>
        <begin position="21"/>
        <end position="141"/>
    </location>
</feature>
<dbReference type="Gene3D" id="1.10.418.10">
    <property type="entry name" value="Calponin-like domain"/>
    <property type="match status" value="1"/>
</dbReference>
<dbReference type="PANTHER" id="PTHR47385">
    <property type="entry name" value="CALPONIN"/>
    <property type="match status" value="1"/>
</dbReference>
<dbReference type="PANTHER" id="PTHR47385:SF14">
    <property type="entry name" value="TRANSGELIN"/>
    <property type="match status" value="1"/>
</dbReference>
<dbReference type="PROSITE" id="PS50021">
    <property type="entry name" value="CH"/>
    <property type="match status" value="1"/>
</dbReference>
<dbReference type="GO" id="GO:0007015">
    <property type="term" value="P:actin filament organization"/>
    <property type="evidence" value="ECO:0007669"/>
    <property type="project" value="TreeGrafter"/>
</dbReference>
<evidence type="ECO:0000259" key="2">
    <source>
        <dbReference type="PROSITE" id="PS50021"/>
    </source>
</evidence>
<protein>
    <submittedName>
        <fullName evidence="3">Calponin</fullName>
    </submittedName>
</protein>
<sequence length="369" mass="37603">MAAPMGDQRAVTSKVASKYDTGNEAQVISWVKALCGTDLKAGMKEMKEQLSDGHVLVSLVNAVIKGTPPDNLPASAKKLKACKLNKSKMAFAHMENIQNFVSACEAYGVPKTCTFQTVDLYEGRNMPQVLNCIMALGTEAQRCNFNGMTIGAAPTTKNVREFTEEQLAAGKKIIGGQAGFTGGASQSGMSMGAGRHIADIKVDAMSKEGQSVIGGQAGFTGGASQAGMSAGGIRHISDIKVESMSKEGQSVIGGQAGFTGGASQSGMSAGGIRHVADIKVDSMSKEGQSVIGGQAGFTGGASQAGMSAGGARHIADIKVDAMSKEGQSVIGGQAGFTGGASQSGMSAGGARHIADIKVDEMNAASKSMY</sequence>
<evidence type="ECO:0000256" key="1">
    <source>
        <dbReference type="ARBA" id="ARBA00009631"/>
    </source>
</evidence>
<dbReference type="InterPro" id="IPR050606">
    <property type="entry name" value="Calponin-like"/>
</dbReference>
<dbReference type="InterPro" id="IPR000557">
    <property type="entry name" value="Calponin_repeat"/>
</dbReference>
<dbReference type="InterPro" id="IPR001715">
    <property type="entry name" value="CH_dom"/>
</dbReference>
<dbReference type="SMART" id="SM00033">
    <property type="entry name" value="CH"/>
    <property type="match status" value="1"/>
</dbReference>
<proteinExistence type="evidence at transcript level"/>
<evidence type="ECO:0000313" key="3">
    <source>
        <dbReference type="EMBL" id="ADO16563.1"/>
    </source>
</evidence>
<dbReference type="Pfam" id="PF00307">
    <property type="entry name" value="CH"/>
    <property type="match status" value="1"/>
</dbReference>
<dbReference type="GO" id="GO:0051015">
    <property type="term" value="F:actin filament binding"/>
    <property type="evidence" value="ECO:0007669"/>
    <property type="project" value="TreeGrafter"/>
</dbReference>
<accession>E2ICJ9</accession>
<organism evidence="3">
    <name type="scientific">Cerebratulus lacteus</name>
    <name type="common">Milky ribbon worm</name>
    <name type="synonym">Micrura lactea</name>
    <dbReference type="NCBI Taxonomy" id="6221"/>
    <lineage>
        <taxon>Eukaryota</taxon>
        <taxon>Metazoa</taxon>
        <taxon>Spiralia</taxon>
        <taxon>Lophotrochozoa</taxon>
        <taxon>Nemertea</taxon>
        <taxon>Pilidiophora</taxon>
        <taxon>Heteronemertea</taxon>
        <taxon>Lineidae</taxon>
        <taxon>Cerebratulus</taxon>
    </lineage>
</organism>
<dbReference type="PROSITE" id="PS51122">
    <property type="entry name" value="CALPONIN_2"/>
    <property type="match status" value="1"/>
</dbReference>
<dbReference type="InterPro" id="IPR036872">
    <property type="entry name" value="CH_dom_sf"/>
</dbReference>
<comment type="similarity">
    <text evidence="1">Belongs to the calponin family.</text>
</comment>
<dbReference type="EMBL" id="HM461984">
    <property type="protein sequence ID" value="ADO16563.1"/>
    <property type="molecule type" value="mRNA"/>
</dbReference>
<dbReference type="GO" id="GO:0015629">
    <property type="term" value="C:actin cytoskeleton"/>
    <property type="evidence" value="ECO:0007669"/>
    <property type="project" value="TreeGrafter"/>
</dbReference>
<reference evidence="3" key="1">
    <citation type="submission" date="2010-06" db="EMBL/GenBank/DDBJ databases">
        <title>Calponin from phylum Nemertea.</title>
        <authorList>
            <person name="Youngblom J."/>
            <person name="Cifelli A.N."/>
        </authorList>
    </citation>
    <scope>NUCLEOTIDE SEQUENCE</scope>
</reference>